<dbReference type="RefSeq" id="WP_258433772.1">
    <property type="nucleotide sequence ID" value="NZ_JANSGW010000016.1"/>
</dbReference>
<gene>
    <name evidence="1" type="ORF">O0554_13185</name>
</gene>
<evidence type="ECO:0000313" key="1">
    <source>
        <dbReference type="EMBL" id="MCZ0807858.1"/>
    </source>
</evidence>
<sequence>MTGMPINGGAVHGGLVFILGQTIITQKLVLDRQYDERYGLAARTMLKDREDRRLTTLTTKLTTQ</sequence>
<dbReference type="Proteomes" id="UP001077662">
    <property type="component" value="Unassembled WGS sequence"/>
</dbReference>
<name>A0AAP3G7W0_BRELA</name>
<dbReference type="EMBL" id="JAPTNE010000016">
    <property type="protein sequence ID" value="MCZ0807858.1"/>
    <property type="molecule type" value="Genomic_DNA"/>
</dbReference>
<accession>A0AAP3G7W0</accession>
<evidence type="ECO:0000313" key="2">
    <source>
        <dbReference type="Proteomes" id="UP001077662"/>
    </source>
</evidence>
<reference evidence="1" key="1">
    <citation type="submission" date="2022-09" db="EMBL/GenBank/DDBJ databases">
        <title>Genome analysis and characterization of larvicidal activity of Brevibacillus strains.</title>
        <authorList>
            <person name="Patrusheva E.V."/>
            <person name="Izotova A.O."/>
            <person name="Toshchakov S.V."/>
            <person name="Sineoky S.P."/>
        </authorList>
    </citation>
    <scope>NUCLEOTIDE SEQUENCE</scope>
    <source>
        <strain evidence="1">VKPM_B-13247</strain>
    </source>
</reference>
<dbReference type="AlphaFoldDB" id="A0AAP3G7W0"/>
<comment type="caution">
    <text evidence="1">The sequence shown here is derived from an EMBL/GenBank/DDBJ whole genome shotgun (WGS) entry which is preliminary data.</text>
</comment>
<proteinExistence type="predicted"/>
<protein>
    <submittedName>
        <fullName evidence="1">Uncharacterized protein</fullName>
    </submittedName>
</protein>
<organism evidence="1 2">
    <name type="scientific">Brevibacillus laterosporus</name>
    <name type="common">Bacillus laterosporus</name>
    <dbReference type="NCBI Taxonomy" id="1465"/>
    <lineage>
        <taxon>Bacteria</taxon>
        <taxon>Bacillati</taxon>
        <taxon>Bacillota</taxon>
        <taxon>Bacilli</taxon>
        <taxon>Bacillales</taxon>
        <taxon>Paenibacillaceae</taxon>
        <taxon>Brevibacillus</taxon>
    </lineage>
</organism>